<evidence type="ECO:0000313" key="8">
    <source>
        <dbReference type="EMBL" id="RJP58013.1"/>
    </source>
</evidence>
<dbReference type="GO" id="GO:0016788">
    <property type="term" value="F:hydrolase activity, acting on ester bonds"/>
    <property type="evidence" value="ECO:0007669"/>
    <property type="project" value="InterPro"/>
</dbReference>
<keyword evidence="6 7" id="KW-0460">Magnesium</keyword>
<dbReference type="Pfam" id="PF08282">
    <property type="entry name" value="Hydrolase_3"/>
    <property type="match status" value="1"/>
</dbReference>
<dbReference type="InterPro" id="IPR036412">
    <property type="entry name" value="HAD-like_sf"/>
</dbReference>
<dbReference type="SFLD" id="SFLDG01136">
    <property type="entry name" value="C1.6:_Phosphoserine_Phosphatas"/>
    <property type="match status" value="1"/>
</dbReference>
<dbReference type="Gene3D" id="3.40.50.1000">
    <property type="entry name" value="HAD superfamily/HAD-like"/>
    <property type="match status" value="1"/>
</dbReference>
<feature type="binding site" evidence="7">
    <location>
        <position position="12"/>
    </location>
    <ligand>
        <name>Mg(2+)</name>
        <dbReference type="ChEBI" id="CHEBI:18420"/>
    </ligand>
</feature>
<sequence length="173" mass="19051">MKIPDIKLLALDVDGILTDGKIILDNDGRELKAFCAHDGMGIKAALKAGLHVAIITSRSSHVVVLRASELGIKEIYLGVDQKMTAIYELAEKYNISLEHICYMGDDLIDLCALKNVGWGVTVPQACDEVQKAAQYVTSRSCGQGAVREVIELILKQNGSWERLIDHYLKNGRK</sequence>
<dbReference type="Proteomes" id="UP000266426">
    <property type="component" value="Unassembled WGS sequence"/>
</dbReference>
<feature type="binding site" evidence="7">
    <location>
        <position position="105"/>
    </location>
    <ligand>
        <name>Mg(2+)</name>
        <dbReference type="ChEBI" id="CHEBI:18420"/>
    </ligand>
</feature>
<dbReference type="SFLD" id="SFLDG01138">
    <property type="entry name" value="C1.6.2:_Deoxy-d-mannose-octulo"/>
    <property type="match status" value="1"/>
</dbReference>
<comment type="cofactor">
    <cofactor evidence="1 7">
        <name>Mg(2+)</name>
        <dbReference type="ChEBI" id="CHEBI:18420"/>
    </cofactor>
</comment>
<keyword evidence="5 8" id="KW-0378">Hydrolase</keyword>
<comment type="subunit">
    <text evidence="3">Homotetramer.</text>
</comment>
<accession>A0A3A4R060</accession>
<organism evidence="8 9">
    <name type="scientific">Candidatus Auribacter fodinae</name>
    <dbReference type="NCBI Taxonomy" id="2093366"/>
    <lineage>
        <taxon>Bacteria</taxon>
        <taxon>Pseudomonadati</taxon>
        <taxon>Candidatus Auribacterota</taxon>
        <taxon>Candidatus Auribacteria</taxon>
        <taxon>Candidatus Auribacterales</taxon>
        <taxon>Candidatus Auribacteraceae</taxon>
        <taxon>Candidatus Auribacter</taxon>
    </lineage>
</organism>
<gene>
    <name evidence="8" type="ORF">C4541_09035</name>
</gene>
<feature type="binding site" evidence="7">
    <location>
        <position position="14"/>
    </location>
    <ligand>
        <name>substrate</name>
    </ligand>
</feature>
<dbReference type="PANTHER" id="PTHR21485:SF3">
    <property type="entry name" value="N-ACYLNEURAMINATE CYTIDYLYLTRANSFERASE"/>
    <property type="match status" value="1"/>
</dbReference>
<dbReference type="InterPro" id="IPR023214">
    <property type="entry name" value="HAD_sf"/>
</dbReference>
<dbReference type="PIRSF" id="PIRSF006118">
    <property type="entry name" value="KDO8-P_Ptase"/>
    <property type="match status" value="1"/>
</dbReference>
<dbReference type="GO" id="GO:0046872">
    <property type="term" value="F:metal ion binding"/>
    <property type="evidence" value="ECO:0007669"/>
    <property type="project" value="UniProtKB-KW"/>
</dbReference>
<evidence type="ECO:0000256" key="1">
    <source>
        <dbReference type="ARBA" id="ARBA00001946"/>
    </source>
</evidence>
<dbReference type="FunFam" id="3.40.50.1000:FF:000029">
    <property type="entry name" value="3-deoxy-D-manno-octulosonate 8-phosphate phosphatase KdsC"/>
    <property type="match status" value="1"/>
</dbReference>
<comment type="similarity">
    <text evidence="2">Belongs to the KdsC family.</text>
</comment>
<keyword evidence="4 7" id="KW-0479">Metal-binding</keyword>
<evidence type="ECO:0000256" key="4">
    <source>
        <dbReference type="ARBA" id="ARBA00022723"/>
    </source>
</evidence>
<dbReference type="NCBIfam" id="TIGR01670">
    <property type="entry name" value="KdsC-phosphatas"/>
    <property type="match status" value="1"/>
</dbReference>
<evidence type="ECO:0000256" key="2">
    <source>
        <dbReference type="ARBA" id="ARBA00005893"/>
    </source>
</evidence>
<evidence type="ECO:0000256" key="6">
    <source>
        <dbReference type="ARBA" id="ARBA00022842"/>
    </source>
</evidence>
<dbReference type="InterPro" id="IPR050793">
    <property type="entry name" value="CMP-NeuNAc_synthase"/>
</dbReference>
<dbReference type="SUPFAM" id="SSF56784">
    <property type="entry name" value="HAD-like"/>
    <property type="match status" value="1"/>
</dbReference>
<dbReference type="EMBL" id="QZJZ01000072">
    <property type="protein sequence ID" value="RJP58013.1"/>
    <property type="molecule type" value="Genomic_DNA"/>
</dbReference>
<name>A0A3A4R060_9BACT</name>
<protein>
    <submittedName>
        <fullName evidence="8">HAD-IIIA family hydrolase</fullName>
    </submittedName>
</protein>
<evidence type="ECO:0000256" key="3">
    <source>
        <dbReference type="ARBA" id="ARBA00011881"/>
    </source>
</evidence>
<evidence type="ECO:0000256" key="7">
    <source>
        <dbReference type="PIRSR" id="PIRSR006118-2"/>
    </source>
</evidence>
<reference evidence="8 9" key="1">
    <citation type="journal article" date="2017" name="ISME J.">
        <title>Energy and carbon metabolisms in a deep terrestrial subsurface fluid microbial community.</title>
        <authorList>
            <person name="Momper L."/>
            <person name="Jungbluth S.P."/>
            <person name="Lee M.D."/>
            <person name="Amend J.P."/>
        </authorList>
    </citation>
    <scope>NUCLEOTIDE SEQUENCE [LARGE SCALE GENOMIC DNA]</scope>
    <source>
        <strain evidence="8">SURF_26</strain>
    </source>
</reference>
<evidence type="ECO:0000256" key="5">
    <source>
        <dbReference type="ARBA" id="ARBA00022801"/>
    </source>
</evidence>
<dbReference type="SFLD" id="SFLDS00003">
    <property type="entry name" value="Haloacid_Dehalogenase"/>
    <property type="match status" value="1"/>
</dbReference>
<dbReference type="CDD" id="cd01630">
    <property type="entry name" value="HAD_KDO-like"/>
    <property type="match status" value="1"/>
</dbReference>
<evidence type="ECO:0000313" key="9">
    <source>
        <dbReference type="Proteomes" id="UP000266426"/>
    </source>
</evidence>
<dbReference type="GO" id="GO:0008781">
    <property type="term" value="F:N-acylneuraminate cytidylyltransferase activity"/>
    <property type="evidence" value="ECO:0007669"/>
    <property type="project" value="TreeGrafter"/>
</dbReference>
<dbReference type="PANTHER" id="PTHR21485">
    <property type="entry name" value="HAD SUPERFAMILY MEMBERS CMAS AND KDSC"/>
    <property type="match status" value="1"/>
</dbReference>
<comment type="caution">
    <text evidence="8">The sequence shown here is derived from an EMBL/GenBank/DDBJ whole genome shotgun (WGS) entry which is preliminary data.</text>
</comment>
<proteinExistence type="inferred from homology"/>
<dbReference type="AlphaFoldDB" id="A0A3A4R060"/>
<dbReference type="InterPro" id="IPR010023">
    <property type="entry name" value="KdsC_fam"/>
</dbReference>